<accession>A0A9P6U4W2</accession>
<evidence type="ECO:0000313" key="2">
    <source>
        <dbReference type="EMBL" id="KAG0260682.1"/>
    </source>
</evidence>
<evidence type="ECO:0000313" key="3">
    <source>
        <dbReference type="Proteomes" id="UP000726737"/>
    </source>
</evidence>
<feature type="compositionally biased region" description="Acidic residues" evidence="1">
    <location>
        <begin position="19"/>
        <end position="29"/>
    </location>
</feature>
<sequence length="73" mass="8362">MLADARALEEKSDNVGQEEGQEEDREEDWAPGNGEVDQRPAHYLDLDGLRTTPQQQHQSPEIFFTPKKGRLQQ</sequence>
<dbReference type="AlphaFoldDB" id="A0A9P6U4W2"/>
<organism evidence="2 3">
    <name type="scientific">Mortierella polycephala</name>
    <dbReference type="NCBI Taxonomy" id="41804"/>
    <lineage>
        <taxon>Eukaryota</taxon>
        <taxon>Fungi</taxon>
        <taxon>Fungi incertae sedis</taxon>
        <taxon>Mucoromycota</taxon>
        <taxon>Mortierellomycotina</taxon>
        <taxon>Mortierellomycetes</taxon>
        <taxon>Mortierellales</taxon>
        <taxon>Mortierellaceae</taxon>
        <taxon>Mortierella</taxon>
    </lineage>
</organism>
<reference evidence="2" key="1">
    <citation type="journal article" date="2020" name="Fungal Divers.">
        <title>Resolving the Mortierellaceae phylogeny through synthesis of multi-gene phylogenetics and phylogenomics.</title>
        <authorList>
            <person name="Vandepol N."/>
            <person name="Liber J."/>
            <person name="Desiro A."/>
            <person name="Na H."/>
            <person name="Kennedy M."/>
            <person name="Barry K."/>
            <person name="Grigoriev I.V."/>
            <person name="Miller A.N."/>
            <person name="O'Donnell K."/>
            <person name="Stajich J.E."/>
            <person name="Bonito G."/>
        </authorList>
    </citation>
    <scope>NUCLEOTIDE SEQUENCE</scope>
    <source>
        <strain evidence="2">KOD948</strain>
    </source>
</reference>
<keyword evidence="3" id="KW-1185">Reference proteome</keyword>
<name>A0A9P6U4W2_9FUNG</name>
<evidence type="ECO:0000256" key="1">
    <source>
        <dbReference type="SAM" id="MobiDB-lite"/>
    </source>
</evidence>
<feature type="compositionally biased region" description="Basic and acidic residues" evidence="1">
    <location>
        <begin position="1"/>
        <end position="13"/>
    </location>
</feature>
<feature type="compositionally biased region" description="Basic and acidic residues" evidence="1">
    <location>
        <begin position="36"/>
        <end position="48"/>
    </location>
</feature>
<dbReference type="Proteomes" id="UP000726737">
    <property type="component" value="Unassembled WGS sequence"/>
</dbReference>
<comment type="caution">
    <text evidence="2">The sequence shown here is derived from an EMBL/GenBank/DDBJ whole genome shotgun (WGS) entry which is preliminary data.</text>
</comment>
<protein>
    <submittedName>
        <fullName evidence="2">Uncharacterized protein</fullName>
    </submittedName>
</protein>
<proteinExistence type="predicted"/>
<gene>
    <name evidence="2" type="ORF">BG011_001689</name>
</gene>
<feature type="region of interest" description="Disordered" evidence="1">
    <location>
        <begin position="1"/>
        <end position="73"/>
    </location>
</feature>
<dbReference type="EMBL" id="JAAAJA010000147">
    <property type="protein sequence ID" value="KAG0260682.1"/>
    <property type="molecule type" value="Genomic_DNA"/>
</dbReference>